<keyword evidence="4" id="KW-0472">Membrane</keyword>
<reference evidence="9 10" key="1">
    <citation type="submission" date="2017-01" db="EMBL/GenBank/DDBJ databases">
        <authorList>
            <person name="Mah S.A."/>
            <person name="Swanson W.J."/>
            <person name="Moy G.W."/>
            <person name="Vacquier V.D."/>
        </authorList>
    </citation>
    <scope>NUCLEOTIDE SEQUENCE [LARGE SCALE GENOMIC DNA]</scope>
    <source>
        <strain evidence="9 10">DSM 16927</strain>
    </source>
</reference>
<keyword evidence="11" id="KW-1185">Reference proteome</keyword>
<dbReference type="Proteomes" id="UP000186106">
    <property type="component" value="Unassembled WGS sequence"/>
</dbReference>
<dbReference type="Proteomes" id="UP000279541">
    <property type="component" value="Chromosome"/>
</dbReference>
<dbReference type="STRING" id="112234.SAMN05421768_103472"/>
<evidence type="ECO:0000313" key="8">
    <source>
        <dbReference type="EMBL" id="AZB01099.1"/>
    </source>
</evidence>
<evidence type="ECO:0000313" key="9">
    <source>
        <dbReference type="EMBL" id="SIS33894.1"/>
    </source>
</evidence>
<dbReference type="InterPro" id="IPR011990">
    <property type="entry name" value="TPR-like_helical_dom_sf"/>
</dbReference>
<evidence type="ECO:0000256" key="1">
    <source>
        <dbReference type="ARBA" id="ARBA00004442"/>
    </source>
</evidence>
<dbReference type="RefSeq" id="WP_076353193.1">
    <property type="nucleotide sequence ID" value="NZ_CP033926.1"/>
</dbReference>
<proteinExistence type="inferred from homology"/>
<sequence length="485" mass="53554">MKKIFGILFCSTIILTGCSKDYLDTDLKSTINQEQIDSSPAALQGLVNGVYTSLHTYGLSESSTHEAWGHKAVLSAMDMMSNDMLNNRASWFSAFYNYTGRIQTSVRTTMIWNTYFQQIRAINTVIASIEKTGVTPQNKAIYGQALALRGYMHFMLARVFGPTYVGHLNADCIPVYTEVTLVGKTRSNVDTVYKQIVKDLTSSLPYLVGYTRENKEKVDTRVAKAFLAEVYLEMGNYAGAATMAHDARTGITQPTQAQWLDGFYDLEASPDAIWGGIISEATTSFVASFFAHFDNTDPNGYAVVFNKLIDRRLYDAMPATDYRKKAFQSANNAAPYNGVDGVSLPKYASLKFIDKSIGQGGDYIYMRASEMYYIEAEGLAKSGNEAGAKAVLAEITQLRNPAYTVTASGSALIDEIILQKRIELWGEGYAWTDMKRLGVGLLRDYPGTNHNLAAGRINIPAGDLRFTFQVPQAEILANPNVTQNP</sequence>
<evidence type="ECO:0000313" key="11">
    <source>
        <dbReference type="Proteomes" id="UP000279541"/>
    </source>
</evidence>
<dbReference type="Gene3D" id="1.25.40.390">
    <property type="match status" value="1"/>
</dbReference>
<evidence type="ECO:0000256" key="3">
    <source>
        <dbReference type="ARBA" id="ARBA00022729"/>
    </source>
</evidence>
<keyword evidence="3" id="KW-0732">Signal</keyword>
<protein>
    <submittedName>
        <fullName evidence="8">RagB/SusD family nutrient uptake outer membrane protein</fullName>
    </submittedName>
    <submittedName>
        <fullName evidence="9">SusD family protein</fullName>
    </submittedName>
</protein>
<dbReference type="InterPro" id="IPR033985">
    <property type="entry name" value="SusD-like_N"/>
</dbReference>
<evidence type="ECO:0000259" key="6">
    <source>
        <dbReference type="Pfam" id="PF07980"/>
    </source>
</evidence>
<dbReference type="PROSITE" id="PS51257">
    <property type="entry name" value="PROKAR_LIPOPROTEIN"/>
    <property type="match status" value="1"/>
</dbReference>
<dbReference type="SUPFAM" id="SSF48452">
    <property type="entry name" value="TPR-like"/>
    <property type="match status" value="1"/>
</dbReference>
<comment type="subcellular location">
    <subcellularLocation>
        <location evidence="1">Cell outer membrane</location>
    </subcellularLocation>
</comment>
<name>A0A1N7I9Z2_9FLAO</name>
<accession>A0A1N7I9Z2</accession>
<dbReference type="EMBL" id="CP033926">
    <property type="protein sequence ID" value="AZB01099.1"/>
    <property type="molecule type" value="Genomic_DNA"/>
</dbReference>
<dbReference type="EMBL" id="FTNZ01000003">
    <property type="protein sequence ID" value="SIS33894.1"/>
    <property type="molecule type" value="Genomic_DNA"/>
</dbReference>
<dbReference type="KEGG" id="cjt:EG359_16400"/>
<dbReference type="GO" id="GO:0009279">
    <property type="term" value="C:cell outer membrane"/>
    <property type="evidence" value="ECO:0007669"/>
    <property type="project" value="UniProtKB-SubCell"/>
</dbReference>
<dbReference type="Pfam" id="PF07980">
    <property type="entry name" value="SusD_RagB"/>
    <property type="match status" value="1"/>
</dbReference>
<comment type="similarity">
    <text evidence="2">Belongs to the SusD family.</text>
</comment>
<organism evidence="9 10">
    <name type="scientific">Chryseobacterium joostei</name>
    <dbReference type="NCBI Taxonomy" id="112234"/>
    <lineage>
        <taxon>Bacteria</taxon>
        <taxon>Pseudomonadati</taxon>
        <taxon>Bacteroidota</taxon>
        <taxon>Flavobacteriia</taxon>
        <taxon>Flavobacteriales</taxon>
        <taxon>Weeksellaceae</taxon>
        <taxon>Chryseobacterium group</taxon>
        <taxon>Chryseobacterium</taxon>
    </lineage>
</organism>
<dbReference type="AlphaFoldDB" id="A0A1N7I9Z2"/>
<evidence type="ECO:0000256" key="2">
    <source>
        <dbReference type="ARBA" id="ARBA00006275"/>
    </source>
</evidence>
<evidence type="ECO:0000259" key="7">
    <source>
        <dbReference type="Pfam" id="PF14322"/>
    </source>
</evidence>
<feature type="domain" description="SusD-like N-terminal" evidence="7">
    <location>
        <begin position="21"/>
        <end position="232"/>
    </location>
</feature>
<evidence type="ECO:0000256" key="5">
    <source>
        <dbReference type="ARBA" id="ARBA00023237"/>
    </source>
</evidence>
<reference evidence="8 11" key="2">
    <citation type="submission" date="2018-11" db="EMBL/GenBank/DDBJ databases">
        <title>Proposal to divide the Flavobacteriaceae and reorganize its genera based on Amino Acid Identity values calculated from whole genome sequences.</title>
        <authorList>
            <person name="Nicholson A.C."/>
            <person name="Gulvik C.A."/>
            <person name="Whitney A.M."/>
            <person name="Humrighouse B.W."/>
            <person name="Bell M."/>
            <person name="Holmes B."/>
            <person name="Steigerwalt A.G."/>
            <person name="Villarma A."/>
            <person name="Sheth M."/>
            <person name="Batra D."/>
            <person name="Pryor J."/>
            <person name="Bernardet J.-F."/>
            <person name="Hugo C."/>
            <person name="Kampfer P."/>
            <person name="Newman J."/>
            <person name="McQuiston J.R."/>
        </authorList>
    </citation>
    <scope>NUCLEOTIDE SEQUENCE [LARGE SCALE GENOMIC DNA]</scope>
    <source>
        <strain evidence="8 11">DSM 16927</strain>
    </source>
</reference>
<evidence type="ECO:0000313" key="10">
    <source>
        <dbReference type="Proteomes" id="UP000186106"/>
    </source>
</evidence>
<dbReference type="Pfam" id="PF14322">
    <property type="entry name" value="SusD-like_3"/>
    <property type="match status" value="1"/>
</dbReference>
<evidence type="ECO:0000256" key="4">
    <source>
        <dbReference type="ARBA" id="ARBA00023136"/>
    </source>
</evidence>
<gene>
    <name evidence="8" type="ORF">EG359_16400</name>
    <name evidence="9" type="ORF">SAMN05421768_103472</name>
</gene>
<feature type="domain" description="RagB/SusD" evidence="6">
    <location>
        <begin position="346"/>
        <end position="485"/>
    </location>
</feature>
<dbReference type="InterPro" id="IPR012944">
    <property type="entry name" value="SusD_RagB_dom"/>
</dbReference>
<keyword evidence="5" id="KW-0998">Cell outer membrane</keyword>
<dbReference type="OrthoDB" id="630434at2"/>